<evidence type="ECO:0000256" key="2">
    <source>
        <dbReference type="SAM" id="SignalP"/>
    </source>
</evidence>
<evidence type="ECO:0000313" key="4">
    <source>
        <dbReference type="EMBL" id="NEU70345.1"/>
    </source>
</evidence>
<dbReference type="RefSeq" id="WP_164043655.1">
    <property type="nucleotide sequence ID" value="NZ_JAAGNZ010000004.1"/>
</dbReference>
<proteinExistence type="predicted"/>
<feature type="chain" id="PRO_5026984813" evidence="2">
    <location>
        <begin position="24"/>
        <end position="628"/>
    </location>
</feature>
<feature type="transmembrane region" description="Helical" evidence="1">
    <location>
        <begin position="566"/>
        <end position="587"/>
    </location>
</feature>
<dbReference type="PANTHER" id="PTHR43283:SF3">
    <property type="entry name" value="BETA-LACTAMASE FAMILY PROTEIN (AFU_ORTHOLOGUE AFUA_5G07500)"/>
    <property type="match status" value="1"/>
</dbReference>
<reference evidence="4 5" key="1">
    <citation type="submission" date="2020-02" db="EMBL/GenBank/DDBJ databases">
        <title>Draft genome sequence of two Spirosoma agri KCTC 52727 and Spirosoma terrae KCTC 52035.</title>
        <authorList>
            <person name="Rojas J."/>
            <person name="Ambika Manirajan B."/>
            <person name="Ratering S."/>
            <person name="Suarez C."/>
            <person name="Schnell S."/>
        </authorList>
    </citation>
    <scope>NUCLEOTIDE SEQUENCE [LARGE SCALE GENOMIC DNA]</scope>
    <source>
        <strain evidence="4 5">KCTC 52727</strain>
    </source>
</reference>
<feature type="signal peptide" evidence="2">
    <location>
        <begin position="1"/>
        <end position="23"/>
    </location>
</feature>
<keyword evidence="2" id="KW-0732">Signal</keyword>
<organism evidence="4 5">
    <name type="scientific">Spirosoma agri</name>
    <dbReference type="NCBI Taxonomy" id="1987381"/>
    <lineage>
        <taxon>Bacteria</taxon>
        <taxon>Pseudomonadati</taxon>
        <taxon>Bacteroidota</taxon>
        <taxon>Cytophagia</taxon>
        <taxon>Cytophagales</taxon>
        <taxon>Cytophagaceae</taxon>
        <taxon>Spirosoma</taxon>
    </lineage>
</organism>
<dbReference type="SUPFAM" id="SSF56601">
    <property type="entry name" value="beta-lactamase/transpeptidase-like"/>
    <property type="match status" value="1"/>
</dbReference>
<evidence type="ECO:0000259" key="3">
    <source>
        <dbReference type="Pfam" id="PF00144"/>
    </source>
</evidence>
<comment type="caution">
    <text evidence="4">The sequence shown here is derived from an EMBL/GenBank/DDBJ whole genome shotgun (WGS) entry which is preliminary data.</text>
</comment>
<dbReference type="InterPro" id="IPR050789">
    <property type="entry name" value="Diverse_Enzym_Activities"/>
</dbReference>
<name>A0A6M0IS41_9BACT</name>
<evidence type="ECO:0000313" key="5">
    <source>
        <dbReference type="Proteomes" id="UP000477386"/>
    </source>
</evidence>
<sequence>MSIRLTSLLTSLLLLTTYAMTVAQPSGQTIPFNRLTQQIDSIRKAHKIPGLQVLVFTKDSLLYQHNAGVRNRRTNAPVTAQTLFPVASITKSLVAVSALMLVQQGQLALTDELKKRAPEITFSNVWEETDPIRVAHLLEHTAGFDDWSPKAYAFNDPTIPLEKGLTIASESRRSRWRPGTFMAYSNAGPPVVARLIEKQTGQEFESFVRQRIFRPLGMTRATFHRDGAALTDLASGYAGDDQQEAPYWHLLLRPTGGLNVSALELMSFVQMLMGRGSYRGQQLLKPASVDRMETPTTALAAHTGSKQGYGLNNFTTSFRGHLFHGHDGAGIGLRSHYLYQSELNRGIIVLVNSDGPGFGKLKDAVLTAVMQNVPQQLPPAYPLSAAQKTSWVGYYHPSNFRLAITGWFLSLTELMHIKEEAGELVMQDGLGSEPIRLRPINPDRVLRLDKRGYTPEVTLVHNDEGEQVLVRSFGGGIVANTATKTSILGAWLPIVLGHLSLLLLVISFLMGVGWLIRSAWLKPKGRRLSALPVRVGLFVYALSYLVMVLCLNSGNDSLGGVSPLSITIFVASLLGPLAALGALLGLLRNYRQISGRADRLFLSLAVCSALLVVGYMATWGLVGMRTWL</sequence>
<dbReference type="InterPro" id="IPR012338">
    <property type="entry name" value="Beta-lactam/transpept-like"/>
</dbReference>
<feature type="transmembrane region" description="Helical" evidence="1">
    <location>
        <begin position="490"/>
        <end position="516"/>
    </location>
</feature>
<feature type="domain" description="Beta-lactamase-related" evidence="3">
    <location>
        <begin position="37"/>
        <end position="364"/>
    </location>
</feature>
<dbReference type="Gene3D" id="3.40.710.10">
    <property type="entry name" value="DD-peptidase/beta-lactamase superfamily"/>
    <property type="match status" value="1"/>
</dbReference>
<dbReference type="PANTHER" id="PTHR43283">
    <property type="entry name" value="BETA-LACTAMASE-RELATED"/>
    <property type="match status" value="1"/>
</dbReference>
<dbReference type="EMBL" id="JAAGNZ010000004">
    <property type="protein sequence ID" value="NEU70345.1"/>
    <property type="molecule type" value="Genomic_DNA"/>
</dbReference>
<keyword evidence="5" id="KW-1185">Reference proteome</keyword>
<gene>
    <name evidence="4" type="ORF">GK091_25945</name>
</gene>
<feature type="transmembrane region" description="Helical" evidence="1">
    <location>
        <begin position="537"/>
        <end position="554"/>
    </location>
</feature>
<dbReference type="Proteomes" id="UP000477386">
    <property type="component" value="Unassembled WGS sequence"/>
</dbReference>
<dbReference type="Pfam" id="PF00144">
    <property type="entry name" value="Beta-lactamase"/>
    <property type="match status" value="1"/>
</dbReference>
<dbReference type="InterPro" id="IPR001466">
    <property type="entry name" value="Beta-lactam-related"/>
</dbReference>
<feature type="transmembrane region" description="Helical" evidence="1">
    <location>
        <begin position="599"/>
        <end position="622"/>
    </location>
</feature>
<evidence type="ECO:0000256" key="1">
    <source>
        <dbReference type="SAM" id="Phobius"/>
    </source>
</evidence>
<accession>A0A6M0IS41</accession>
<keyword evidence="1" id="KW-1133">Transmembrane helix</keyword>
<dbReference type="AlphaFoldDB" id="A0A6M0IS41"/>
<keyword evidence="1" id="KW-0812">Transmembrane</keyword>
<keyword evidence="1" id="KW-0472">Membrane</keyword>
<protein>
    <submittedName>
        <fullName evidence="4">Beta-lactamase family protein</fullName>
    </submittedName>
</protein>